<protein>
    <submittedName>
        <fullName evidence="2">Uncharacterized protein</fullName>
    </submittedName>
</protein>
<proteinExistence type="predicted"/>
<dbReference type="EMBL" id="AWWV01010364">
    <property type="protein sequence ID" value="OMO79681.1"/>
    <property type="molecule type" value="Genomic_DNA"/>
</dbReference>
<dbReference type="Gramene" id="OMO79681">
    <property type="protein sequence ID" value="OMO79681"/>
    <property type="gene ID" value="CCACVL1_13512"/>
</dbReference>
<reference evidence="2 3" key="1">
    <citation type="submission" date="2013-09" db="EMBL/GenBank/DDBJ databases">
        <title>Corchorus capsularis genome sequencing.</title>
        <authorList>
            <person name="Alam M."/>
            <person name="Haque M.S."/>
            <person name="Islam M.S."/>
            <person name="Emdad E.M."/>
            <person name="Islam M.M."/>
            <person name="Ahmed B."/>
            <person name="Halim A."/>
            <person name="Hossen Q.M.M."/>
            <person name="Hossain M.Z."/>
            <person name="Ahmed R."/>
            <person name="Khan M.M."/>
            <person name="Islam R."/>
            <person name="Rashid M.M."/>
            <person name="Khan S.A."/>
            <person name="Rahman M.S."/>
            <person name="Alam M."/>
        </authorList>
    </citation>
    <scope>NUCLEOTIDE SEQUENCE [LARGE SCALE GENOMIC DNA]</scope>
    <source>
        <strain evidence="3">cv. CVL-1</strain>
        <tissue evidence="2">Whole seedling</tissue>
    </source>
</reference>
<comment type="caution">
    <text evidence="2">The sequence shown here is derived from an EMBL/GenBank/DDBJ whole genome shotgun (WGS) entry which is preliminary data.</text>
</comment>
<organism evidence="2 3">
    <name type="scientific">Corchorus capsularis</name>
    <name type="common">Jute</name>
    <dbReference type="NCBI Taxonomy" id="210143"/>
    <lineage>
        <taxon>Eukaryota</taxon>
        <taxon>Viridiplantae</taxon>
        <taxon>Streptophyta</taxon>
        <taxon>Embryophyta</taxon>
        <taxon>Tracheophyta</taxon>
        <taxon>Spermatophyta</taxon>
        <taxon>Magnoliopsida</taxon>
        <taxon>eudicotyledons</taxon>
        <taxon>Gunneridae</taxon>
        <taxon>Pentapetalae</taxon>
        <taxon>rosids</taxon>
        <taxon>malvids</taxon>
        <taxon>Malvales</taxon>
        <taxon>Malvaceae</taxon>
        <taxon>Grewioideae</taxon>
        <taxon>Apeibeae</taxon>
        <taxon>Corchorus</taxon>
    </lineage>
</organism>
<keyword evidence="3" id="KW-1185">Reference proteome</keyword>
<accession>A0A1R3IAZ2</accession>
<name>A0A1R3IAZ2_COCAP</name>
<dbReference type="Proteomes" id="UP000188268">
    <property type="component" value="Unassembled WGS sequence"/>
</dbReference>
<evidence type="ECO:0000256" key="1">
    <source>
        <dbReference type="SAM" id="MobiDB-lite"/>
    </source>
</evidence>
<evidence type="ECO:0000313" key="2">
    <source>
        <dbReference type="EMBL" id="OMO79681.1"/>
    </source>
</evidence>
<feature type="region of interest" description="Disordered" evidence="1">
    <location>
        <begin position="1"/>
        <end position="26"/>
    </location>
</feature>
<feature type="compositionally biased region" description="Basic residues" evidence="1">
    <location>
        <begin position="8"/>
        <end position="17"/>
    </location>
</feature>
<evidence type="ECO:0000313" key="3">
    <source>
        <dbReference type="Proteomes" id="UP000188268"/>
    </source>
</evidence>
<sequence>MATDRERWKKQKRKGQWKKNDGNEEN</sequence>
<dbReference type="AlphaFoldDB" id="A0A1R3IAZ2"/>
<gene>
    <name evidence="2" type="ORF">CCACVL1_13512</name>
</gene>